<dbReference type="InterPro" id="IPR036013">
    <property type="entry name" value="Band_7/SPFH_dom_sf"/>
</dbReference>
<dbReference type="GO" id="GO:0098552">
    <property type="term" value="C:side of membrane"/>
    <property type="evidence" value="ECO:0007669"/>
    <property type="project" value="UniProtKB-ARBA"/>
</dbReference>
<comment type="caution">
    <text evidence="6">The sequence shown here is derived from an EMBL/GenBank/DDBJ whole genome shotgun (WGS) entry which is preliminary data.</text>
</comment>
<dbReference type="InterPro" id="IPR043202">
    <property type="entry name" value="Band-7_stomatin-like"/>
</dbReference>
<organism evidence="6 7">
    <name type="scientific">Halovibrio salipaludis</name>
    <dbReference type="NCBI Taxonomy" id="2032626"/>
    <lineage>
        <taxon>Bacteria</taxon>
        <taxon>Pseudomonadati</taxon>
        <taxon>Pseudomonadota</taxon>
        <taxon>Gammaproteobacteria</taxon>
        <taxon>Oceanospirillales</taxon>
        <taxon>Halomonadaceae</taxon>
        <taxon>Halovibrio</taxon>
    </lineage>
</organism>
<dbReference type="InterPro" id="IPR001972">
    <property type="entry name" value="Stomatin_HflK_fam"/>
</dbReference>
<keyword evidence="4" id="KW-0812">Transmembrane</keyword>
<dbReference type="GO" id="GO:0005886">
    <property type="term" value="C:plasma membrane"/>
    <property type="evidence" value="ECO:0007669"/>
    <property type="project" value="InterPro"/>
</dbReference>
<evidence type="ECO:0000313" key="7">
    <source>
        <dbReference type="Proteomes" id="UP000218896"/>
    </source>
</evidence>
<dbReference type="Gene3D" id="3.30.479.30">
    <property type="entry name" value="Band 7 domain"/>
    <property type="match status" value="1"/>
</dbReference>
<gene>
    <name evidence="6" type="ORF">CK501_10790</name>
</gene>
<evidence type="ECO:0000256" key="1">
    <source>
        <dbReference type="ARBA" id="ARBA00004167"/>
    </source>
</evidence>
<proteinExistence type="inferred from homology"/>
<dbReference type="PANTHER" id="PTHR10264">
    <property type="entry name" value="BAND 7 PROTEIN-RELATED"/>
    <property type="match status" value="1"/>
</dbReference>
<dbReference type="FunFam" id="3.30.479.30:FF:000004">
    <property type="entry name" value="Putative membrane protease family, stomatin"/>
    <property type="match status" value="1"/>
</dbReference>
<dbReference type="Pfam" id="PF01145">
    <property type="entry name" value="Band_7"/>
    <property type="match status" value="1"/>
</dbReference>
<reference evidence="6 7" key="1">
    <citation type="submission" date="2017-08" db="EMBL/GenBank/DDBJ databases">
        <title>Halovibrio sewagensis sp. nov., isolated from wastewater of high salinity.</title>
        <authorList>
            <person name="Dong X."/>
            <person name="Zhang G."/>
        </authorList>
    </citation>
    <scope>NUCLEOTIDE SEQUENCE [LARGE SCALE GENOMIC DNA]</scope>
    <source>
        <strain evidence="6 7">YL5-2</strain>
    </source>
</reference>
<comment type="subcellular location">
    <subcellularLocation>
        <location evidence="1">Membrane</location>
        <topology evidence="1">Single-pass membrane protein</topology>
    </subcellularLocation>
</comment>
<dbReference type="CDD" id="cd08826">
    <property type="entry name" value="SPFH_eoslipins_u1"/>
    <property type="match status" value="1"/>
</dbReference>
<dbReference type="PANTHER" id="PTHR10264:SF19">
    <property type="entry name" value="AT06885P-RELATED"/>
    <property type="match status" value="1"/>
</dbReference>
<feature type="domain" description="Band 7" evidence="5">
    <location>
        <begin position="19"/>
        <end position="176"/>
    </location>
</feature>
<name>A0A2A2F6A4_9GAMM</name>
<keyword evidence="7" id="KW-1185">Reference proteome</keyword>
<dbReference type="Proteomes" id="UP000218896">
    <property type="component" value="Unassembled WGS sequence"/>
</dbReference>
<dbReference type="Gene3D" id="6.10.250.2090">
    <property type="match status" value="1"/>
</dbReference>
<keyword evidence="4" id="KW-0472">Membrane</keyword>
<evidence type="ECO:0000256" key="4">
    <source>
        <dbReference type="SAM" id="Phobius"/>
    </source>
</evidence>
<keyword evidence="4" id="KW-1133">Transmembrane helix</keyword>
<evidence type="ECO:0000256" key="3">
    <source>
        <dbReference type="SAM" id="MobiDB-lite"/>
    </source>
</evidence>
<comment type="similarity">
    <text evidence="2">Belongs to the band 7/mec-2 family.</text>
</comment>
<feature type="transmembrane region" description="Helical" evidence="4">
    <location>
        <begin position="6"/>
        <end position="24"/>
    </location>
</feature>
<dbReference type="RefSeq" id="WP_095617745.1">
    <property type="nucleotide sequence ID" value="NZ_NSKD01000004.1"/>
</dbReference>
<sequence>MIEYFTIAIVLIVISLLVSMFRILREYERGVIFLLGRFQKVKGPGLIIVIPFIQQMVKVDLRTIVLDVPSQDVISRDNVSVKVNAVLYFRVMDPQNAVINVENFYAATSQLAQTTLRSVLGKHELDDMLASRDQLNEDIQEILDAQTDAWGIKVSNVEIKHVDLDESMIRVIARQAEAERSRRAKIIHAEGEHEASKRLLEAARTLSRRSEALQLRYLQTLTEISNDKTNTIVFPVDLLRDLKKSVAGMETPEPDDGGGEPAHSSSEFPDTSAVLGGEEGGKV</sequence>
<accession>A0A2A2F6A4</accession>
<dbReference type="InterPro" id="IPR001107">
    <property type="entry name" value="Band_7"/>
</dbReference>
<dbReference type="PRINTS" id="PR00721">
    <property type="entry name" value="STOMATIN"/>
</dbReference>
<evidence type="ECO:0000256" key="2">
    <source>
        <dbReference type="ARBA" id="ARBA00008164"/>
    </source>
</evidence>
<dbReference type="AlphaFoldDB" id="A0A2A2F6A4"/>
<evidence type="ECO:0000259" key="5">
    <source>
        <dbReference type="SMART" id="SM00244"/>
    </source>
</evidence>
<evidence type="ECO:0000313" key="6">
    <source>
        <dbReference type="EMBL" id="PAU80125.1"/>
    </source>
</evidence>
<dbReference type="SMART" id="SM00244">
    <property type="entry name" value="PHB"/>
    <property type="match status" value="1"/>
</dbReference>
<dbReference type="OrthoDB" id="9809197at2"/>
<protein>
    <recommendedName>
        <fullName evidence="5">Band 7 domain-containing protein</fullName>
    </recommendedName>
</protein>
<feature type="region of interest" description="Disordered" evidence="3">
    <location>
        <begin position="245"/>
        <end position="283"/>
    </location>
</feature>
<dbReference type="EMBL" id="NSKD01000004">
    <property type="protein sequence ID" value="PAU80125.1"/>
    <property type="molecule type" value="Genomic_DNA"/>
</dbReference>
<dbReference type="SUPFAM" id="SSF117892">
    <property type="entry name" value="Band 7/SPFH domain"/>
    <property type="match status" value="1"/>
</dbReference>